<dbReference type="GO" id="GO:0005634">
    <property type="term" value="C:nucleus"/>
    <property type="evidence" value="ECO:0007669"/>
    <property type="project" value="TreeGrafter"/>
</dbReference>
<evidence type="ECO:0000256" key="1">
    <source>
        <dbReference type="ARBA" id="ARBA00022553"/>
    </source>
</evidence>
<dbReference type="PANTHER" id="PTHR46551">
    <property type="entry name" value="SAP DOMAIN-CONTAINING RIBONUCLEOPROTEIN"/>
    <property type="match status" value="1"/>
</dbReference>
<dbReference type="SMART" id="SM00513">
    <property type="entry name" value="SAP"/>
    <property type="match status" value="1"/>
</dbReference>
<evidence type="ECO:0000313" key="4">
    <source>
        <dbReference type="EMBL" id="CDK24375.1"/>
    </source>
</evidence>
<dbReference type="GeneID" id="34517780"/>
<gene>
    <name evidence="4" type="ORF">KUCA_T00000336001</name>
</gene>
<dbReference type="GO" id="GO:0016973">
    <property type="term" value="P:poly(A)+ mRNA export from nucleus"/>
    <property type="evidence" value="ECO:0007669"/>
    <property type="project" value="TreeGrafter"/>
</dbReference>
<dbReference type="InterPro" id="IPR003034">
    <property type="entry name" value="SAP_dom"/>
</dbReference>
<dbReference type="Gene3D" id="1.10.720.30">
    <property type="entry name" value="SAP domain"/>
    <property type="match status" value="1"/>
</dbReference>
<dbReference type="EMBL" id="HG793125">
    <property type="protein sequence ID" value="CDK24375.1"/>
    <property type="molecule type" value="Genomic_DNA"/>
</dbReference>
<evidence type="ECO:0000259" key="3">
    <source>
        <dbReference type="PROSITE" id="PS50800"/>
    </source>
</evidence>
<reference evidence="4" key="1">
    <citation type="submission" date="2013-12" db="EMBL/GenBank/DDBJ databases">
        <authorList>
            <person name="Genoscope - CEA"/>
        </authorList>
    </citation>
    <scope>NUCLEOTIDE SEQUENCE</scope>
    <source>
        <strain evidence="4">CBS 1993</strain>
    </source>
</reference>
<dbReference type="SUPFAM" id="SSF68906">
    <property type="entry name" value="SAP domain"/>
    <property type="match status" value="1"/>
</dbReference>
<dbReference type="PANTHER" id="PTHR46551:SF1">
    <property type="entry name" value="SAP DOMAIN-CONTAINING RIBONUCLEOPROTEIN"/>
    <property type="match status" value="1"/>
</dbReference>
<dbReference type="HOGENOM" id="CLU_088651_0_0_1"/>
<proteinExistence type="inferred from homology"/>
<name>W6MR99_9ASCO</name>
<dbReference type="RefSeq" id="XP_022456392.1">
    <property type="nucleotide sequence ID" value="XM_022604867.1"/>
</dbReference>
<evidence type="ECO:0000313" key="5">
    <source>
        <dbReference type="Proteomes" id="UP000019384"/>
    </source>
</evidence>
<dbReference type="AlphaFoldDB" id="W6MR99"/>
<reference evidence="4" key="2">
    <citation type="submission" date="2014-02" db="EMBL/GenBank/DDBJ databases">
        <title>Complete DNA sequence of /Kuraishia capsulata/ illustrates novel genomic features among budding yeasts (/Saccharomycotina/).</title>
        <authorList>
            <person name="Morales L."/>
            <person name="Noel B."/>
            <person name="Porcel B."/>
            <person name="Marcet-Houben M."/>
            <person name="Hullo M-F."/>
            <person name="Sacerdot C."/>
            <person name="Tekaia F."/>
            <person name="Leh-Louis V."/>
            <person name="Despons L."/>
            <person name="Khanna V."/>
            <person name="Aury J-M."/>
            <person name="Barbe V."/>
            <person name="Couloux A."/>
            <person name="Labadie K."/>
            <person name="Pelletier E."/>
            <person name="Souciet J-L."/>
            <person name="Boekhout T."/>
            <person name="Gabaldon T."/>
            <person name="Wincker P."/>
            <person name="Dujon B."/>
        </authorList>
    </citation>
    <scope>NUCLEOTIDE SEQUENCE</scope>
    <source>
        <strain evidence="4">CBS 1993</strain>
    </source>
</reference>
<dbReference type="OrthoDB" id="445357at2759"/>
<organism evidence="4 5">
    <name type="scientific">Kuraishia capsulata CBS 1993</name>
    <dbReference type="NCBI Taxonomy" id="1382522"/>
    <lineage>
        <taxon>Eukaryota</taxon>
        <taxon>Fungi</taxon>
        <taxon>Dikarya</taxon>
        <taxon>Ascomycota</taxon>
        <taxon>Saccharomycotina</taxon>
        <taxon>Pichiomycetes</taxon>
        <taxon>Pichiales</taxon>
        <taxon>Pichiaceae</taxon>
        <taxon>Kuraishia</taxon>
    </lineage>
</organism>
<keyword evidence="1" id="KW-0597">Phosphoprotein</keyword>
<accession>W6MR99</accession>
<evidence type="ECO:0000256" key="2">
    <source>
        <dbReference type="ARBA" id="ARBA00046328"/>
    </source>
</evidence>
<dbReference type="InterPro" id="IPR052240">
    <property type="entry name" value="SAP_domain_ribonucleoprotein"/>
</dbReference>
<keyword evidence="5" id="KW-1185">Reference proteome</keyword>
<dbReference type="InterPro" id="IPR036361">
    <property type="entry name" value="SAP_dom_sf"/>
</dbReference>
<dbReference type="Proteomes" id="UP000019384">
    <property type="component" value="Unassembled WGS sequence"/>
</dbReference>
<comment type="similarity">
    <text evidence="2">Belongs to the SAP domain-containing ribonucleoprotein family.</text>
</comment>
<dbReference type="Pfam" id="PF18592">
    <property type="entry name" value="Tho1_MOS11_C"/>
    <property type="match status" value="1"/>
</dbReference>
<dbReference type="PROSITE" id="PS50800">
    <property type="entry name" value="SAP"/>
    <property type="match status" value="1"/>
</dbReference>
<feature type="domain" description="SAP" evidence="3">
    <location>
        <begin position="3"/>
        <end position="37"/>
    </location>
</feature>
<dbReference type="InterPro" id="IPR040746">
    <property type="entry name" value="THO1_MOS11_C"/>
</dbReference>
<sequence length="157" mass="16664">MSYAGLTVVQLKEKLKEKGLSTSGVKSDLVARLTESDGATTAEAPVEAAKPEETVPVVAAPVETPKAAPVAAAKKTESAADASPAVDPKTQAVELLEVKAKRAEKFGDQSEADSLRRTIKRIEKFGLSKENPIYKELFGASKAFNKALPNKTIKAKK</sequence>
<dbReference type="STRING" id="1382522.W6MR99"/>
<protein>
    <recommendedName>
        <fullName evidence="3">SAP domain-containing protein</fullName>
    </recommendedName>
</protein>
<dbReference type="Pfam" id="PF02037">
    <property type="entry name" value="SAP"/>
    <property type="match status" value="1"/>
</dbReference>